<sequence>MKNFIAQGDFINVPTDELVLGGSIIGGSGYLLGGGLFGVATTTVEVFEMDAGEECVLALTGVFDLPKAPSQAWYVGAKVYWDGANSRTTTTVTDNTLIGIAVLATGATAAETIGRVRLNGVAV</sequence>
<dbReference type="AlphaFoldDB" id="A0A212AIQ5"/>
<dbReference type="EMBL" id="NIPV01000008">
    <property type="protein sequence ID" value="OWJ79160.1"/>
    <property type="molecule type" value="Genomic_DNA"/>
</dbReference>
<reference evidence="3 4" key="1">
    <citation type="submission" date="2016-11" db="EMBL/GenBank/DDBJ databases">
        <title>Comparison of Traditional DNA-DNA Hybridization with In Silico Genomic Analysis.</title>
        <authorList>
            <person name="Nicholson A.C."/>
            <person name="Sammons S."/>
            <person name="Humrighouse B.W."/>
            <person name="Graziano J."/>
            <person name="Lasker B."/>
            <person name="Whitney A.M."/>
            <person name="Mcquiston J.R."/>
        </authorList>
    </citation>
    <scope>NUCLEOTIDE SEQUENCE [LARGE SCALE GENOMIC DNA]</scope>
    <source>
        <strain evidence="1 4">H1892</strain>
        <strain evidence="2 3">H2381</strain>
    </source>
</reference>
<dbReference type="RefSeq" id="WP_035743971.1">
    <property type="nucleotide sequence ID" value="NZ_CALUEG010000026.1"/>
</dbReference>
<protein>
    <recommendedName>
        <fullName evidence="5">DUF2190 domain-containing protein</fullName>
    </recommendedName>
</protein>
<evidence type="ECO:0008006" key="5">
    <source>
        <dbReference type="Google" id="ProtNLM"/>
    </source>
</evidence>
<gene>
    <name evidence="2" type="ORF">CDV52_18775</name>
    <name evidence="1" type="ORF">CDV53_02455</name>
</gene>
<evidence type="ECO:0000313" key="1">
    <source>
        <dbReference type="EMBL" id="OWJ79160.1"/>
    </source>
</evidence>
<proteinExistence type="predicted"/>
<evidence type="ECO:0000313" key="2">
    <source>
        <dbReference type="EMBL" id="OWJ81305.1"/>
    </source>
</evidence>
<keyword evidence="4" id="KW-1185">Reference proteome</keyword>
<organism evidence="2 3">
    <name type="scientific">Haematobacter missouriensis</name>
    <dbReference type="NCBI Taxonomy" id="366616"/>
    <lineage>
        <taxon>Bacteria</taxon>
        <taxon>Pseudomonadati</taxon>
        <taxon>Pseudomonadota</taxon>
        <taxon>Alphaproteobacteria</taxon>
        <taxon>Rhodobacterales</taxon>
        <taxon>Paracoccaceae</taxon>
        <taxon>Haematobacter</taxon>
    </lineage>
</organism>
<accession>A0A212AIQ5</accession>
<evidence type="ECO:0000313" key="4">
    <source>
        <dbReference type="Proteomes" id="UP000214673"/>
    </source>
</evidence>
<dbReference type="STRING" id="366616.CG51_00745"/>
<name>A0A212AIQ5_9RHOB</name>
<comment type="caution">
    <text evidence="2">The sequence shown here is derived from an EMBL/GenBank/DDBJ whole genome shotgun (WGS) entry which is preliminary data.</text>
</comment>
<dbReference type="OrthoDB" id="5365964at2"/>
<dbReference type="Pfam" id="PF09956">
    <property type="entry name" value="Phage_cement_2"/>
    <property type="match status" value="1"/>
</dbReference>
<dbReference type="EMBL" id="NIPX01000044">
    <property type="protein sequence ID" value="OWJ81305.1"/>
    <property type="molecule type" value="Genomic_DNA"/>
</dbReference>
<dbReference type="Proteomes" id="UP000214673">
    <property type="component" value="Unassembled WGS sequence"/>
</dbReference>
<evidence type="ECO:0000313" key="3">
    <source>
        <dbReference type="Proteomes" id="UP000196640"/>
    </source>
</evidence>
<dbReference type="InterPro" id="IPR011231">
    <property type="entry name" value="Phage_VT1-Sakai_H0018"/>
</dbReference>
<dbReference type="Proteomes" id="UP000196640">
    <property type="component" value="Unassembled WGS sequence"/>
</dbReference>